<name>A0ABT5I759_VOGIN</name>
<evidence type="ECO:0000313" key="3">
    <source>
        <dbReference type="Proteomes" id="UP001221566"/>
    </source>
</evidence>
<dbReference type="Proteomes" id="UP001221566">
    <property type="component" value="Unassembled WGS sequence"/>
</dbReference>
<sequence>MSNELSRAANNEGGDPLVEILVASGTPQLGEDLSEDSIPASGNLRTITRSDDIQLEEWNHRKNMQISAFSNGFSFAALLYIVATAIGGSIAYGFVKGTPVNWHLTLLAAAFIIPPTVIVIVLIRSVYSDQTENSSDHLPALNLIKEIAVALKEVFSSGK</sequence>
<gene>
    <name evidence="2" type="ORF">PQU93_13150</name>
</gene>
<proteinExistence type="predicted"/>
<reference evidence="2 3" key="1">
    <citation type="submission" date="2023-01" db="EMBL/GenBank/DDBJ databases">
        <title>Novel species of the genus Vogesella isolated from rivers.</title>
        <authorList>
            <person name="Lu H."/>
        </authorList>
    </citation>
    <scope>NUCLEOTIDE SEQUENCE [LARGE SCALE GENOMIC DNA]</scope>
    <source>
        <strain evidence="2 3">SH7W</strain>
    </source>
</reference>
<feature type="transmembrane region" description="Helical" evidence="1">
    <location>
        <begin position="72"/>
        <end position="95"/>
    </location>
</feature>
<comment type="caution">
    <text evidence="2">The sequence shown here is derived from an EMBL/GenBank/DDBJ whole genome shotgun (WGS) entry which is preliminary data.</text>
</comment>
<keyword evidence="1" id="KW-0812">Transmembrane</keyword>
<accession>A0ABT5I759</accession>
<evidence type="ECO:0000313" key="2">
    <source>
        <dbReference type="EMBL" id="MDC7691720.1"/>
    </source>
</evidence>
<evidence type="ECO:0008006" key="4">
    <source>
        <dbReference type="Google" id="ProtNLM"/>
    </source>
</evidence>
<keyword evidence="3" id="KW-1185">Reference proteome</keyword>
<organism evidence="2 3">
    <name type="scientific">Vogesella indigofera</name>
    <name type="common">Pseudomonas indigofera</name>
    <dbReference type="NCBI Taxonomy" id="45465"/>
    <lineage>
        <taxon>Bacteria</taxon>
        <taxon>Pseudomonadati</taxon>
        <taxon>Pseudomonadota</taxon>
        <taxon>Betaproteobacteria</taxon>
        <taxon>Neisseriales</taxon>
        <taxon>Chromobacteriaceae</taxon>
        <taxon>Vogesella</taxon>
    </lineage>
</organism>
<protein>
    <recommendedName>
        <fullName evidence="4">Superfamily III holin-X</fullName>
    </recommendedName>
</protein>
<feature type="transmembrane region" description="Helical" evidence="1">
    <location>
        <begin position="101"/>
        <end position="123"/>
    </location>
</feature>
<dbReference type="EMBL" id="JAQQKY010000008">
    <property type="protein sequence ID" value="MDC7691720.1"/>
    <property type="molecule type" value="Genomic_DNA"/>
</dbReference>
<dbReference type="RefSeq" id="WP_272803622.1">
    <property type="nucleotide sequence ID" value="NZ_JAQQKY010000008.1"/>
</dbReference>
<evidence type="ECO:0000256" key="1">
    <source>
        <dbReference type="SAM" id="Phobius"/>
    </source>
</evidence>
<keyword evidence="1" id="KW-0472">Membrane</keyword>
<keyword evidence="1" id="KW-1133">Transmembrane helix</keyword>